<dbReference type="EMBL" id="KE560636">
    <property type="protein sequence ID" value="EPZ36176.1"/>
    <property type="molecule type" value="Genomic_DNA"/>
</dbReference>
<reference evidence="6" key="3">
    <citation type="submission" date="2018-08" db="EMBL/GenBank/DDBJ databases">
        <title>Leveraging single-cell genomics to expand the Fungal Tree of Life.</title>
        <authorList>
            <consortium name="DOE Joint Genome Institute"/>
            <person name="Ahrendt S.R."/>
            <person name="Quandt C.A."/>
            <person name="Ciobanu D."/>
            <person name="Clum A."/>
            <person name="Salamov A."/>
            <person name="Andreopoulos B."/>
            <person name="Cheng J.-F."/>
            <person name="Woyke T."/>
            <person name="Pelin A."/>
            <person name="Henrissat B."/>
            <person name="Reynolds N."/>
            <person name="Benny G.L."/>
            <person name="Smith M.E."/>
            <person name="James T.Y."/>
            <person name="Grigoriev I.V."/>
        </authorList>
    </citation>
    <scope>NUCLEOTIDE SEQUENCE</scope>
    <source>
        <strain evidence="6">CSF55</strain>
    </source>
</reference>
<reference evidence="8" key="2">
    <citation type="journal article" date="2018" name="Nat. Microbiol.">
        <title>Leveraging single-cell genomics to expand the fungal tree of life.</title>
        <authorList>
            <person name="Ahrendt S.R."/>
            <person name="Quandt C.A."/>
            <person name="Ciobanu D."/>
            <person name="Clum A."/>
            <person name="Salamov A."/>
            <person name="Andreopoulos B."/>
            <person name="Cheng J.F."/>
            <person name="Woyke T."/>
            <person name="Pelin A."/>
            <person name="Henrissat B."/>
            <person name="Reynolds N.K."/>
            <person name="Benny G.L."/>
            <person name="Smith M.E."/>
            <person name="James T.Y."/>
            <person name="Grigoriev I.V."/>
        </authorList>
    </citation>
    <scope>NUCLEOTIDE SEQUENCE [LARGE SCALE GENOMIC DNA]</scope>
    <source>
        <strain evidence="8">CSF55</strain>
    </source>
</reference>
<feature type="region of interest" description="Disordered" evidence="2">
    <location>
        <begin position="95"/>
        <end position="127"/>
    </location>
</feature>
<dbReference type="InterPro" id="IPR003121">
    <property type="entry name" value="SWIB_MDM2_domain"/>
</dbReference>
<feature type="domain" description="DEK-C" evidence="4">
    <location>
        <begin position="1"/>
        <end position="56"/>
    </location>
</feature>
<evidence type="ECO:0000259" key="4">
    <source>
        <dbReference type="PROSITE" id="PS51998"/>
    </source>
</evidence>
<dbReference type="PROSITE" id="PS51925">
    <property type="entry name" value="SWIB_MDM2"/>
    <property type="match status" value="1"/>
</dbReference>
<dbReference type="InterPro" id="IPR019835">
    <property type="entry name" value="SWIB_domain"/>
</dbReference>
<organism evidence="5 7">
    <name type="scientific">Rozella allomycis (strain CSF55)</name>
    <dbReference type="NCBI Taxonomy" id="988480"/>
    <lineage>
        <taxon>Eukaryota</taxon>
        <taxon>Fungi</taxon>
        <taxon>Fungi incertae sedis</taxon>
        <taxon>Cryptomycota</taxon>
        <taxon>Cryptomycota incertae sedis</taxon>
        <taxon>Rozella</taxon>
    </lineage>
</organism>
<dbReference type="InterPro" id="IPR014876">
    <property type="entry name" value="DEK_C"/>
</dbReference>
<name>A0A075B0Y8_ROZAC</name>
<sequence>MDFQNIRSYLEKEYLVDKDLENTTAKNVRNDLEKHFNTDLKPYKKELQEILVDVIVKMQKQKRLDEEQEENRKKIEEQDRILALKLQELEERGLRSTRRTVTSKSKQQSVERKKRKNTNERKNTGFSKKLKISKTLANLLGSDEPRTRAQVVKEVWNYIKENELQDPKNKRHILCDDKLFAVMKRKKIDGFQMNGPLSLHLYTDEEVKEYEIYSSTDDEEDEGSE</sequence>
<dbReference type="PANTHER" id="PTHR13844">
    <property type="entry name" value="SWI/SNF-RELATED MATRIX-ASSOCIATED ACTIN-DEPENDENT REGULATOR OF CHROMATIN SUBFAMILY D"/>
    <property type="match status" value="1"/>
</dbReference>
<dbReference type="OMA" id="TMFALNK"/>
<dbReference type="Pfam" id="PF02201">
    <property type="entry name" value="SWIB"/>
    <property type="match status" value="1"/>
</dbReference>
<accession>A0A075B0Y8</accession>
<dbReference type="Gene3D" id="1.10.10.60">
    <property type="entry name" value="Homeodomain-like"/>
    <property type="match status" value="1"/>
</dbReference>
<evidence type="ECO:0000256" key="1">
    <source>
        <dbReference type="SAM" id="Coils"/>
    </source>
</evidence>
<evidence type="ECO:0000259" key="3">
    <source>
        <dbReference type="PROSITE" id="PS51925"/>
    </source>
</evidence>
<dbReference type="SUPFAM" id="SSF47592">
    <property type="entry name" value="SWIB/MDM2 domain"/>
    <property type="match status" value="1"/>
</dbReference>
<dbReference type="PROSITE" id="PS51998">
    <property type="entry name" value="DEK_C"/>
    <property type="match status" value="1"/>
</dbReference>
<dbReference type="InterPro" id="IPR036885">
    <property type="entry name" value="SWIB_MDM2_dom_sf"/>
</dbReference>
<feature type="compositionally biased region" description="Polar residues" evidence="2">
    <location>
        <begin position="99"/>
        <end position="108"/>
    </location>
</feature>
<dbReference type="Gene3D" id="1.10.245.10">
    <property type="entry name" value="SWIB/MDM2 domain"/>
    <property type="match status" value="1"/>
</dbReference>
<keyword evidence="7" id="KW-1185">Reference proteome</keyword>
<dbReference type="STRING" id="988480.A0A075B0Y8"/>
<dbReference type="HOGENOM" id="CLU_046065_1_2_1"/>
<reference evidence="5 7" key="1">
    <citation type="journal article" date="2013" name="Curr. Biol.">
        <title>Shared signatures of parasitism and phylogenomics unite Cryptomycota and microsporidia.</title>
        <authorList>
            <person name="James T.Y."/>
            <person name="Pelin A."/>
            <person name="Bonen L."/>
            <person name="Ahrendt S."/>
            <person name="Sain D."/>
            <person name="Corradi N."/>
            <person name="Stajich J.E."/>
        </authorList>
    </citation>
    <scope>NUCLEOTIDE SEQUENCE [LARGE SCALE GENOMIC DNA]</scope>
    <source>
        <strain evidence="5">CSF55</strain>
        <strain evidence="5">CSF55</strain>
    </source>
</reference>
<dbReference type="SUPFAM" id="SSF109715">
    <property type="entry name" value="DEK C-terminal domain"/>
    <property type="match status" value="1"/>
</dbReference>
<dbReference type="OrthoDB" id="10251073at2759"/>
<protein>
    <submittedName>
        <fullName evidence="6">SWIB-domain-containing protein</fullName>
    </submittedName>
    <submittedName>
        <fullName evidence="5">SWIB/MDM2 domain-containing protein</fullName>
    </submittedName>
</protein>
<feature type="domain" description="DM2" evidence="3">
    <location>
        <begin position="125"/>
        <end position="203"/>
    </location>
</feature>
<gene>
    <name evidence="5" type="ORF">O9G_002242</name>
    <name evidence="6" type="ORF">ROZALSC1DRAFT_26735</name>
</gene>
<dbReference type="Pfam" id="PF08766">
    <property type="entry name" value="DEK_C"/>
    <property type="match status" value="1"/>
</dbReference>
<dbReference type="Proteomes" id="UP000281549">
    <property type="component" value="Unassembled WGS sequence"/>
</dbReference>
<dbReference type="CDD" id="cd10567">
    <property type="entry name" value="SWIB-MDM2_like"/>
    <property type="match status" value="1"/>
</dbReference>
<dbReference type="Proteomes" id="UP000030755">
    <property type="component" value="Unassembled WGS sequence"/>
</dbReference>
<evidence type="ECO:0000256" key="2">
    <source>
        <dbReference type="SAM" id="MobiDB-lite"/>
    </source>
</evidence>
<dbReference type="AlphaFoldDB" id="A0A075B0Y8"/>
<dbReference type="SMART" id="SM00151">
    <property type="entry name" value="SWIB"/>
    <property type="match status" value="1"/>
</dbReference>
<keyword evidence="1" id="KW-0175">Coiled coil</keyword>
<feature type="coiled-coil region" evidence="1">
    <location>
        <begin position="57"/>
        <end position="92"/>
    </location>
</feature>
<evidence type="ECO:0000313" key="8">
    <source>
        <dbReference type="Proteomes" id="UP000281549"/>
    </source>
</evidence>
<evidence type="ECO:0000313" key="7">
    <source>
        <dbReference type="Proteomes" id="UP000030755"/>
    </source>
</evidence>
<evidence type="ECO:0000313" key="6">
    <source>
        <dbReference type="EMBL" id="RKP21868.1"/>
    </source>
</evidence>
<evidence type="ECO:0000313" key="5">
    <source>
        <dbReference type="EMBL" id="EPZ36176.1"/>
    </source>
</evidence>
<dbReference type="EMBL" id="ML004923">
    <property type="protein sequence ID" value="RKP21868.1"/>
    <property type="molecule type" value="Genomic_DNA"/>
</dbReference>
<proteinExistence type="predicted"/>